<dbReference type="InterPro" id="IPR036291">
    <property type="entry name" value="NAD(P)-bd_dom_sf"/>
</dbReference>
<organism evidence="3 4">
    <name type="scientific">Acidiphilium iwatense</name>
    <dbReference type="NCBI Taxonomy" id="768198"/>
    <lineage>
        <taxon>Bacteria</taxon>
        <taxon>Pseudomonadati</taxon>
        <taxon>Pseudomonadota</taxon>
        <taxon>Alphaproteobacteria</taxon>
        <taxon>Acetobacterales</taxon>
        <taxon>Acidocellaceae</taxon>
        <taxon>Acidiphilium</taxon>
    </lineage>
</organism>
<comment type="caution">
    <text evidence="3">The sequence shown here is derived from an EMBL/GenBank/DDBJ whole genome shotgun (WGS) entry which is preliminary data.</text>
</comment>
<gene>
    <name evidence="3" type="ORF">L2A60_06625</name>
</gene>
<evidence type="ECO:0000259" key="2">
    <source>
        <dbReference type="Pfam" id="PF03807"/>
    </source>
</evidence>
<dbReference type="EMBL" id="JAKGBZ010000009">
    <property type="protein sequence ID" value="MCF3946358.1"/>
    <property type="molecule type" value="Genomic_DNA"/>
</dbReference>
<name>A0ABS9DUF1_9PROT</name>
<evidence type="ECO:0000313" key="3">
    <source>
        <dbReference type="EMBL" id="MCF3946358.1"/>
    </source>
</evidence>
<dbReference type="PANTHER" id="PTHR14239">
    <property type="entry name" value="DUDULIN-RELATED"/>
    <property type="match status" value="1"/>
</dbReference>
<dbReference type="InterPro" id="IPR028939">
    <property type="entry name" value="P5C_Rdtase_cat_N"/>
</dbReference>
<dbReference type="SUPFAM" id="SSF51735">
    <property type="entry name" value="NAD(P)-binding Rossmann-fold domains"/>
    <property type="match status" value="1"/>
</dbReference>
<dbReference type="RefSeq" id="WP_235703593.1">
    <property type="nucleotide sequence ID" value="NZ_JAKGBZ010000009.1"/>
</dbReference>
<sequence length="208" mass="21867">MRIAIIGAGNVGAALGNGWLKRRHDVRFGVRAPADPKYRDLPANRLATPAEAAASAAAVVLATPWPATEAAIRDLGDLSGRIVIDCTNPLEMTAEGLRLALGHDRSGGELVAQWAKGASVFKAFNTTGAANMADLSGYGTAPAMFVAGDDADRKPSVMTLARDLGFEPIDAGPLRIARLLEPLAMLWVDQALYRGAGPNFAFAVMRKS</sequence>
<keyword evidence="1" id="KW-0560">Oxidoreductase</keyword>
<evidence type="ECO:0000313" key="4">
    <source>
        <dbReference type="Proteomes" id="UP001521209"/>
    </source>
</evidence>
<dbReference type="Pfam" id="PF03807">
    <property type="entry name" value="F420_oxidored"/>
    <property type="match status" value="1"/>
</dbReference>
<feature type="domain" description="Pyrroline-5-carboxylate reductase catalytic N-terminal" evidence="2">
    <location>
        <begin position="2"/>
        <end position="89"/>
    </location>
</feature>
<protein>
    <submittedName>
        <fullName evidence="3">NAD(P)-binding domain-containing protein</fullName>
    </submittedName>
</protein>
<evidence type="ECO:0000256" key="1">
    <source>
        <dbReference type="ARBA" id="ARBA00023002"/>
    </source>
</evidence>
<dbReference type="InterPro" id="IPR051267">
    <property type="entry name" value="STEAP_metalloreductase"/>
</dbReference>
<proteinExistence type="predicted"/>
<keyword evidence="4" id="KW-1185">Reference proteome</keyword>
<accession>A0ABS9DUF1</accession>
<reference evidence="3 4" key="1">
    <citation type="submission" date="2022-01" db="EMBL/GenBank/DDBJ databases">
        <authorList>
            <person name="Won M."/>
            <person name="Kim S.-J."/>
            <person name="Kwon S.-W."/>
        </authorList>
    </citation>
    <scope>NUCLEOTIDE SEQUENCE [LARGE SCALE GENOMIC DNA]</scope>
    <source>
        <strain evidence="3 4">KCTC 23505</strain>
    </source>
</reference>
<dbReference type="Gene3D" id="3.40.50.720">
    <property type="entry name" value="NAD(P)-binding Rossmann-like Domain"/>
    <property type="match status" value="1"/>
</dbReference>
<dbReference type="Proteomes" id="UP001521209">
    <property type="component" value="Unassembled WGS sequence"/>
</dbReference>